<dbReference type="Proteomes" id="UP000462931">
    <property type="component" value="Unassembled WGS sequence"/>
</dbReference>
<keyword evidence="2" id="KW-1185">Reference proteome</keyword>
<sequence>MMNKQEILKKIGNIIQELNEQHQYLSHVQKINILELELFTANADFLIDHIEILKKLNDTKGWQEDTLAAKPILAEVVPVQENKPIEVVFEQEAEEENLIEEVASIEEEPALPEFKFSFDEPEPTEMIFDFEKKLAVEEVFDRELTQEEQRVLAEKQQALKAVAAPEVPPMDEVEEDTEVEEPFIIHREESKEVQEMPLSAAPIEIFQPSTPVDKITPSDTEKPKSLNEVLSASREGAGSHLYSKPVTDLKASISLNDKMMFIKELFNGYNLAYSEAIEILNRFDTFDAADNFLLKNYADKNNWAQKQEVVDRLYEILSRKFKS</sequence>
<gene>
    <name evidence="1" type="ORF">GJJ64_00775</name>
</gene>
<dbReference type="AlphaFoldDB" id="A0A7K0FII7"/>
<proteinExistence type="predicted"/>
<dbReference type="EMBL" id="WKJI01000001">
    <property type="protein sequence ID" value="MRX45718.1"/>
    <property type="molecule type" value="Genomic_DNA"/>
</dbReference>
<dbReference type="RefSeq" id="WP_154285884.1">
    <property type="nucleotide sequence ID" value="NZ_WKJI01000001.1"/>
</dbReference>
<evidence type="ECO:0000313" key="1">
    <source>
        <dbReference type="EMBL" id="MRX45718.1"/>
    </source>
</evidence>
<name>A0A7K0FII7_9SPHI</name>
<organism evidence="1 2">
    <name type="scientific">Pedobacter puniceum</name>
    <dbReference type="NCBI Taxonomy" id="2666136"/>
    <lineage>
        <taxon>Bacteria</taxon>
        <taxon>Pseudomonadati</taxon>
        <taxon>Bacteroidota</taxon>
        <taxon>Sphingobacteriia</taxon>
        <taxon>Sphingobacteriales</taxon>
        <taxon>Sphingobacteriaceae</taxon>
        <taxon>Pedobacter</taxon>
    </lineage>
</organism>
<evidence type="ECO:0000313" key="2">
    <source>
        <dbReference type="Proteomes" id="UP000462931"/>
    </source>
</evidence>
<protein>
    <submittedName>
        <fullName evidence="1">Uncharacterized protein</fullName>
    </submittedName>
</protein>
<comment type="caution">
    <text evidence="1">The sequence shown here is derived from an EMBL/GenBank/DDBJ whole genome shotgun (WGS) entry which is preliminary data.</text>
</comment>
<reference evidence="1 2" key="1">
    <citation type="submission" date="2019-11" db="EMBL/GenBank/DDBJ databases">
        <authorList>
            <person name="Cheng Q."/>
            <person name="Yang Z."/>
        </authorList>
    </citation>
    <scope>NUCLEOTIDE SEQUENCE [LARGE SCALE GENOMIC DNA]</scope>
    <source>
        <strain evidence="1 2">HX-22-1</strain>
    </source>
</reference>
<accession>A0A7K0FII7</accession>